<organism evidence="4 5">
    <name type="scientific">Skermanella aerolata</name>
    <dbReference type="NCBI Taxonomy" id="393310"/>
    <lineage>
        <taxon>Bacteria</taxon>
        <taxon>Pseudomonadati</taxon>
        <taxon>Pseudomonadota</taxon>
        <taxon>Alphaproteobacteria</taxon>
        <taxon>Rhodospirillales</taxon>
        <taxon>Azospirillaceae</taxon>
        <taxon>Skermanella</taxon>
    </lineage>
</organism>
<evidence type="ECO:0000256" key="1">
    <source>
        <dbReference type="ARBA" id="ARBA00010835"/>
    </source>
</evidence>
<protein>
    <submittedName>
        <fullName evidence="4">Aminoacyl-tRNA hydrolase</fullName>
    </submittedName>
</protein>
<dbReference type="GO" id="GO:0072344">
    <property type="term" value="P:rescue of stalled ribosome"/>
    <property type="evidence" value="ECO:0007669"/>
    <property type="project" value="TreeGrafter"/>
</dbReference>
<dbReference type="NCBIfam" id="NF006718">
    <property type="entry name" value="PRK09256.1"/>
    <property type="match status" value="1"/>
</dbReference>
<dbReference type="PANTHER" id="PTHR47814">
    <property type="entry name" value="PEPTIDYL-TRNA HYDROLASE ARFB"/>
    <property type="match status" value="1"/>
</dbReference>
<dbReference type="PANTHER" id="PTHR47814:SF1">
    <property type="entry name" value="PEPTIDYL-TRNA HYDROLASE ARFB"/>
    <property type="match status" value="1"/>
</dbReference>
<dbReference type="Pfam" id="PF00472">
    <property type="entry name" value="RF-1"/>
    <property type="match status" value="1"/>
</dbReference>
<dbReference type="Proteomes" id="UP000321523">
    <property type="component" value="Unassembled WGS sequence"/>
</dbReference>
<evidence type="ECO:0000313" key="5">
    <source>
        <dbReference type="Proteomes" id="UP000321523"/>
    </source>
</evidence>
<feature type="compositionally biased region" description="Basic residues" evidence="2">
    <location>
        <begin position="105"/>
        <end position="122"/>
    </location>
</feature>
<dbReference type="InterPro" id="IPR000352">
    <property type="entry name" value="Pep_chain_release_fac_I"/>
</dbReference>
<gene>
    <name evidence="4" type="ORF">SAE02_54810</name>
</gene>
<dbReference type="EMBL" id="BJYZ01000027">
    <property type="protein sequence ID" value="GEO41333.1"/>
    <property type="molecule type" value="Genomic_DNA"/>
</dbReference>
<name>A0A512DXY4_9PROT</name>
<dbReference type="AlphaFoldDB" id="A0A512DXY4"/>
<dbReference type="GO" id="GO:0004045">
    <property type="term" value="F:peptidyl-tRNA hydrolase activity"/>
    <property type="evidence" value="ECO:0007669"/>
    <property type="project" value="TreeGrafter"/>
</dbReference>
<proteinExistence type="inferred from homology"/>
<sequence length="141" mass="16274">MPMIRITNRLAIDEREIEETFQRASGPGGQNVNKVETAVQIRFDARNSPSLDDETRTRLTTLAGNRMTNDGVLVITAQRFRSQERNREDALERLVELLREATIRPRTRRPTRPTLGSKKRRLDSKSQRSQTKQMRGRPTSD</sequence>
<dbReference type="FunFam" id="3.30.160.20:FF:000046">
    <property type="entry name" value="Peptidyl-tRNA hydrolase ICT1"/>
    <property type="match status" value="1"/>
</dbReference>
<keyword evidence="4" id="KW-0378">Hydrolase</keyword>
<dbReference type="GO" id="GO:0003747">
    <property type="term" value="F:translation release factor activity"/>
    <property type="evidence" value="ECO:0007669"/>
    <property type="project" value="InterPro"/>
</dbReference>
<evidence type="ECO:0000256" key="2">
    <source>
        <dbReference type="SAM" id="MobiDB-lite"/>
    </source>
</evidence>
<keyword evidence="5" id="KW-1185">Reference proteome</keyword>
<feature type="compositionally biased region" description="Polar residues" evidence="2">
    <location>
        <begin position="127"/>
        <end position="141"/>
    </location>
</feature>
<evidence type="ECO:0000313" key="4">
    <source>
        <dbReference type="EMBL" id="GEO41333.1"/>
    </source>
</evidence>
<dbReference type="SUPFAM" id="SSF75620">
    <property type="entry name" value="Release factor"/>
    <property type="match status" value="1"/>
</dbReference>
<feature type="region of interest" description="Disordered" evidence="2">
    <location>
        <begin position="102"/>
        <end position="141"/>
    </location>
</feature>
<reference evidence="4 5" key="1">
    <citation type="submission" date="2019-07" db="EMBL/GenBank/DDBJ databases">
        <title>Whole genome shotgun sequence of Skermanella aerolata NBRC 106429.</title>
        <authorList>
            <person name="Hosoyama A."/>
            <person name="Uohara A."/>
            <person name="Ohji S."/>
            <person name="Ichikawa N."/>
        </authorList>
    </citation>
    <scope>NUCLEOTIDE SEQUENCE [LARGE SCALE GENOMIC DNA]</scope>
    <source>
        <strain evidence="4 5">NBRC 106429</strain>
    </source>
</reference>
<feature type="domain" description="Prokaryotic-type class I peptide chain release factors" evidence="3">
    <location>
        <begin position="23"/>
        <end position="39"/>
    </location>
</feature>
<accession>A0A512DXY4</accession>
<evidence type="ECO:0000259" key="3">
    <source>
        <dbReference type="PROSITE" id="PS00745"/>
    </source>
</evidence>
<dbReference type="PROSITE" id="PS00745">
    <property type="entry name" value="RF_PROK_I"/>
    <property type="match status" value="1"/>
</dbReference>
<dbReference type="GO" id="GO:0043022">
    <property type="term" value="F:ribosome binding"/>
    <property type="evidence" value="ECO:0007669"/>
    <property type="project" value="TreeGrafter"/>
</dbReference>
<comment type="similarity">
    <text evidence="1">Belongs to the prokaryotic/mitochondrial release factor family.</text>
</comment>
<comment type="caution">
    <text evidence="4">The sequence shown here is derived from an EMBL/GenBank/DDBJ whole genome shotgun (WGS) entry which is preliminary data.</text>
</comment>
<dbReference type="InterPro" id="IPR045853">
    <property type="entry name" value="Pep_chain_release_fac_I_sf"/>
</dbReference>
<dbReference type="Gene3D" id="3.30.160.20">
    <property type="match status" value="1"/>
</dbReference>